<evidence type="ECO:0000313" key="3">
    <source>
        <dbReference type="Proteomes" id="UP000216454"/>
    </source>
</evidence>
<organism evidence="2 3">
    <name type="scientific">Pseudoscardovia suis</name>
    <dbReference type="NCBI Taxonomy" id="987063"/>
    <lineage>
        <taxon>Bacteria</taxon>
        <taxon>Bacillati</taxon>
        <taxon>Actinomycetota</taxon>
        <taxon>Actinomycetes</taxon>
        <taxon>Bifidobacteriales</taxon>
        <taxon>Bifidobacteriaceae</taxon>
        <taxon>Pseudoscardovia</taxon>
    </lineage>
</organism>
<evidence type="ECO:0008006" key="4">
    <source>
        <dbReference type="Google" id="ProtNLM"/>
    </source>
</evidence>
<proteinExistence type="predicted"/>
<feature type="region of interest" description="Disordered" evidence="1">
    <location>
        <begin position="96"/>
        <end position="115"/>
    </location>
</feature>
<dbReference type="Proteomes" id="UP000216454">
    <property type="component" value="Unassembled WGS sequence"/>
</dbReference>
<keyword evidence="3" id="KW-1185">Reference proteome</keyword>
<evidence type="ECO:0000313" key="2">
    <source>
        <dbReference type="EMBL" id="OZG54018.1"/>
    </source>
</evidence>
<protein>
    <recommendedName>
        <fullName evidence="4">Cytosolic protein</fullName>
    </recommendedName>
</protein>
<accession>A0A261F4J9</accession>
<reference evidence="2 3" key="1">
    <citation type="journal article" date="2017" name="BMC Genomics">
        <title>Comparative genomic and phylogenomic analyses of the Bifidobacteriaceae family.</title>
        <authorList>
            <person name="Lugli G.A."/>
            <person name="Milani C."/>
            <person name="Turroni F."/>
            <person name="Duranti S."/>
            <person name="Mancabelli L."/>
            <person name="Mangifesta M."/>
            <person name="Ferrario C."/>
            <person name="Modesto M."/>
            <person name="Mattarelli P."/>
            <person name="Jiri K."/>
            <person name="van Sinderen D."/>
            <person name="Ventura M."/>
        </authorList>
    </citation>
    <scope>NUCLEOTIDE SEQUENCE [LARGE SCALE GENOMIC DNA]</scope>
    <source>
        <strain evidence="2 3">DSM 24744</strain>
    </source>
</reference>
<name>A0A261F4J9_9BIFI</name>
<evidence type="ECO:0000256" key="1">
    <source>
        <dbReference type="SAM" id="MobiDB-lite"/>
    </source>
</evidence>
<dbReference type="OrthoDB" id="2134917at2"/>
<sequence>MAGFDDLGEGARKIFLAGVGAIALGADKGKEIVDELVAKGELTVEQGKQLNTELKRRAKDDSDAFANTALKQRIKNMTAEQRAEFVQQVNDLAKEADAAAADADKADATKDSKED</sequence>
<dbReference type="RefSeq" id="WP_094690463.1">
    <property type="nucleotide sequence ID" value="NZ_JBQKGU010000008.1"/>
</dbReference>
<dbReference type="EMBL" id="MWWQ01000001">
    <property type="protein sequence ID" value="OZG54018.1"/>
    <property type="molecule type" value="Genomic_DNA"/>
</dbReference>
<comment type="caution">
    <text evidence="2">The sequence shown here is derived from an EMBL/GenBank/DDBJ whole genome shotgun (WGS) entry which is preliminary data.</text>
</comment>
<dbReference type="AlphaFoldDB" id="A0A261F4J9"/>
<gene>
    <name evidence="2" type="ORF">PSSU_0121</name>
</gene>